<protein>
    <submittedName>
        <fullName evidence="1">Uncharacterized protein</fullName>
    </submittedName>
</protein>
<dbReference type="Proteomes" id="UP001299596">
    <property type="component" value="Unassembled WGS sequence"/>
</dbReference>
<evidence type="ECO:0000313" key="2">
    <source>
        <dbReference type="Proteomes" id="UP001299596"/>
    </source>
</evidence>
<reference evidence="1 2" key="1">
    <citation type="submission" date="2023-12" db="EMBL/GenBank/DDBJ databases">
        <title>Description of new species of Mycobacterium terrae complex isolated from sewage at the Sao Paulo Zoological Park Foundation in Brazil.</title>
        <authorList>
            <person name="Romagnoli C.L."/>
            <person name="Conceicao E.C."/>
            <person name="Machado E."/>
            <person name="Barreto L.B.P.F."/>
            <person name="Sharma A."/>
            <person name="Silva N.M."/>
            <person name="Marques L.E."/>
            <person name="Juliana M.A."/>
            <person name="Lourenco M.C.S."/>
            <person name="Digiampietri L.A."/>
            <person name="Suffys P.N."/>
            <person name="Viana-Niero C."/>
        </authorList>
    </citation>
    <scope>NUCLEOTIDE SEQUENCE [LARGE SCALE GENOMIC DNA]</scope>
    <source>
        <strain evidence="1 2">MYC098</strain>
    </source>
</reference>
<gene>
    <name evidence="1" type="ORF">K6T79_13795</name>
</gene>
<sequence>MTSVVSQRDVVFTPFMLRVRDAVNGTSPEPTKLRFEPSGTCSIAAAVDEWFGLRTYAEHMISEANAMLDADAERIELRDECGTGVLAFELSWRGRRLRLSIDIDPPGHTARLTTGDDHHAQTEKPSDIRALDDIIIDMLIQAGEAVDDT</sequence>
<accession>A0ABU5XIK2</accession>
<evidence type="ECO:0000313" key="1">
    <source>
        <dbReference type="EMBL" id="MEB3022118.1"/>
    </source>
</evidence>
<keyword evidence="2" id="KW-1185">Reference proteome</keyword>
<dbReference type="EMBL" id="JAYJJR010000008">
    <property type="protein sequence ID" value="MEB3022118.1"/>
    <property type="molecule type" value="Genomic_DNA"/>
</dbReference>
<name>A0ABU5XIK2_9MYCO</name>
<dbReference type="RefSeq" id="WP_225405303.1">
    <property type="nucleotide sequence ID" value="NZ_JAYJJR010000008.1"/>
</dbReference>
<proteinExistence type="predicted"/>
<comment type="caution">
    <text evidence="1">The sequence shown here is derived from an EMBL/GenBank/DDBJ whole genome shotgun (WGS) entry which is preliminary data.</text>
</comment>
<organism evidence="1 2">
    <name type="scientific">[Mycobacterium] crassicus</name>
    <dbReference type="NCBI Taxonomy" id="2872309"/>
    <lineage>
        <taxon>Bacteria</taxon>
        <taxon>Bacillati</taxon>
        <taxon>Actinomycetota</taxon>
        <taxon>Actinomycetes</taxon>
        <taxon>Mycobacteriales</taxon>
        <taxon>Mycobacteriaceae</taxon>
        <taxon>Mycolicibacter</taxon>
    </lineage>
</organism>